<dbReference type="InterPro" id="IPR019079">
    <property type="entry name" value="Capsule_synth_CapA"/>
</dbReference>
<evidence type="ECO:0000313" key="4">
    <source>
        <dbReference type="EMBL" id="MBC8336683.1"/>
    </source>
</evidence>
<evidence type="ECO:0000256" key="2">
    <source>
        <dbReference type="SAM" id="Phobius"/>
    </source>
</evidence>
<keyword evidence="2" id="KW-1133">Transmembrane helix</keyword>
<sequence>MSDTVSTYSGWLFLCALLVYGFFQIYSLVFADDPNRLRKGYANLALVFGFAFTFWVRVPNETPKNSFNFPIDPPAHSPAPILPREAPNTYFPTSSLLPQTPNSPPTLFFTGDLNPAPADPPPTLFFTGDINPAPPNSPPIRLLFTGDINPGRCPAQIALALVNDDFTLPYQAVADELRAADITIGSLDGSISDKSPPSPCPQTMNLIGPSRTVEGLQFAGFDVITVATNHAKDCGALGWGCDNQSLLDTLRYLSEAGIQPVGAGESLASARAPVIVERQGVRFAFLGVTEVGPETWASQSLPGTAPLSDEALPAIIADIAAARAEADVVVVLTQWGIEYETAPTPDQMRWAGEMTAAGATLIVGNHPHVVQAVETFHGGQVVAYALGNFVFDQHPRLARQGVVFEAVFQGGALERWELHPIHIYNFHQPRWAEPGEAVAILTRIEAASAELPDR</sequence>
<accession>A0A8J6NI47</accession>
<evidence type="ECO:0000313" key="5">
    <source>
        <dbReference type="Proteomes" id="UP000614469"/>
    </source>
</evidence>
<dbReference type="Gene3D" id="3.60.21.10">
    <property type="match status" value="1"/>
</dbReference>
<comment type="similarity">
    <text evidence="1">Belongs to the CapA family.</text>
</comment>
<dbReference type="PANTHER" id="PTHR33393:SF11">
    <property type="entry name" value="POLYGLUTAMINE SYNTHESIS ACCESSORY PROTEIN RV0574C-RELATED"/>
    <property type="match status" value="1"/>
</dbReference>
<dbReference type="EMBL" id="JACNJN010000184">
    <property type="protein sequence ID" value="MBC8336683.1"/>
    <property type="molecule type" value="Genomic_DNA"/>
</dbReference>
<comment type="caution">
    <text evidence="4">The sequence shown here is derived from an EMBL/GenBank/DDBJ whole genome shotgun (WGS) entry which is preliminary data.</text>
</comment>
<evidence type="ECO:0000256" key="1">
    <source>
        <dbReference type="ARBA" id="ARBA00005662"/>
    </source>
</evidence>
<dbReference type="Pfam" id="PF09587">
    <property type="entry name" value="PGA_cap"/>
    <property type="match status" value="1"/>
</dbReference>
<feature type="domain" description="Capsule synthesis protein CapA" evidence="3">
    <location>
        <begin position="141"/>
        <end position="393"/>
    </location>
</feature>
<evidence type="ECO:0000259" key="3">
    <source>
        <dbReference type="SMART" id="SM00854"/>
    </source>
</evidence>
<feature type="transmembrane region" description="Helical" evidence="2">
    <location>
        <begin position="41"/>
        <end position="58"/>
    </location>
</feature>
<reference evidence="4 5" key="1">
    <citation type="submission" date="2020-08" db="EMBL/GenBank/DDBJ databases">
        <title>Bridging the membrane lipid divide: bacteria of the FCB group superphylum have the potential to synthesize archaeal ether lipids.</title>
        <authorList>
            <person name="Villanueva L."/>
            <person name="Von Meijenfeldt F.A.B."/>
            <person name="Westbye A.B."/>
            <person name="Yadav S."/>
            <person name="Hopmans E.C."/>
            <person name="Dutilh B.E."/>
            <person name="Sinninghe Damste J.S."/>
        </authorList>
    </citation>
    <scope>NUCLEOTIDE SEQUENCE [LARGE SCALE GENOMIC DNA]</scope>
    <source>
        <strain evidence="4">NIOZ-UU36</strain>
    </source>
</reference>
<dbReference type="AlphaFoldDB" id="A0A8J6NI47"/>
<protein>
    <submittedName>
        <fullName evidence="4">CapA family protein</fullName>
    </submittedName>
</protein>
<keyword evidence="2" id="KW-0812">Transmembrane</keyword>
<dbReference type="SUPFAM" id="SSF56300">
    <property type="entry name" value="Metallo-dependent phosphatases"/>
    <property type="match status" value="1"/>
</dbReference>
<name>A0A8J6NI47_9CHLR</name>
<dbReference type="SMART" id="SM00854">
    <property type="entry name" value="PGA_cap"/>
    <property type="match status" value="1"/>
</dbReference>
<dbReference type="PANTHER" id="PTHR33393">
    <property type="entry name" value="POLYGLUTAMINE SYNTHESIS ACCESSORY PROTEIN RV0574C-RELATED"/>
    <property type="match status" value="1"/>
</dbReference>
<dbReference type="Proteomes" id="UP000614469">
    <property type="component" value="Unassembled WGS sequence"/>
</dbReference>
<dbReference type="InterPro" id="IPR029052">
    <property type="entry name" value="Metallo-depent_PP-like"/>
</dbReference>
<dbReference type="InterPro" id="IPR052169">
    <property type="entry name" value="CW_Biosynth-Accessory"/>
</dbReference>
<keyword evidence="2" id="KW-0472">Membrane</keyword>
<proteinExistence type="inferred from homology"/>
<feature type="transmembrane region" description="Helical" evidence="2">
    <location>
        <begin position="6"/>
        <end position="29"/>
    </location>
</feature>
<gene>
    <name evidence="4" type="ORF">H8E29_15585</name>
</gene>
<dbReference type="CDD" id="cd07381">
    <property type="entry name" value="MPP_CapA"/>
    <property type="match status" value="1"/>
</dbReference>
<organism evidence="4 5">
    <name type="scientific">Candidatus Desulfolinea nitratireducens</name>
    <dbReference type="NCBI Taxonomy" id="2841698"/>
    <lineage>
        <taxon>Bacteria</taxon>
        <taxon>Bacillati</taxon>
        <taxon>Chloroflexota</taxon>
        <taxon>Anaerolineae</taxon>
        <taxon>Anaerolineales</taxon>
        <taxon>Anaerolineales incertae sedis</taxon>
        <taxon>Candidatus Desulfolinea</taxon>
    </lineage>
</organism>